<name>X1JXQ4_9ZZZZ</name>
<feature type="non-terminal residue" evidence="2">
    <location>
        <position position="1"/>
    </location>
</feature>
<sequence>RRGKMTITVRSESGMEREHHVPHGRQLLVHTGDYVEAGEPLTEGPLVLHDILAIRGEEALQQY</sequence>
<evidence type="ECO:0000313" key="2">
    <source>
        <dbReference type="EMBL" id="GAH99471.1"/>
    </source>
</evidence>
<organism evidence="2">
    <name type="scientific">marine sediment metagenome</name>
    <dbReference type="NCBI Taxonomy" id="412755"/>
    <lineage>
        <taxon>unclassified sequences</taxon>
        <taxon>metagenomes</taxon>
        <taxon>ecological metagenomes</taxon>
    </lineage>
</organism>
<gene>
    <name evidence="2" type="ORF">S03H2_72324</name>
</gene>
<feature type="region of interest" description="Disordered" evidence="1">
    <location>
        <begin position="1"/>
        <end position="21"/>
    </location>
</feature>
<comment type="caution">
    <text evidence="2">The sequence shown here is derived from an EMBL/GenBank/DDBJ whole genome shotgun (WGS) entry which is preliminary data.</text>
</comment>
<dbReference type="Gene3D" id="2.40.50.100">
    <property type="match status" value="1"/>
</dbReference>
<reference evidence="2" key="1">
    <citation type="journal article" date="2014" name="Front. Microbiol.">
        <title>High frequency of phylogenetically diverse reductive dehalogenase-homologous genes in deep subseafloor sedimentary metagenomes.</title>
        <authorList>
            <person name="Kawai M."/>
            <person name="Futagami T."/>
            <person name="Toyoda A."/>
            <person name="Takaki Y."/>
            <person name="Nishi S."/>
            <person name="Hori S."/>
            <person name="Arai W."/>
            <person name="Tsubouchi T."/>
            <person name="Morono Y."/>
            <person name="Uchiyama I."/>
            <person name="Ito T."/>
            <person name="Fujiyama A."/>
            <person name="Inagaki F."/>
            <person name="Takami H."/>
        </authorList>
    </citation>
    <scope>NUCLEOTIDE SEQUENCE</scope>
    <source>
        <strain evidence="2">Expedition CK06-06</strain>
    </source>
</reference>
<proteinExistence type="predicted"/>
<evidence type="ECO:0000256" key="1">
    <source>
        <dbReference type="SAM" id="MobiDB-lite"/>
    </source>
</evidence>
<protein>
    <submittedName>
        <fullName evidence="2">Uncharacterized protein</fullName>
    </submittedName>
</protein>
<feature type="non-terminal residue" evidence="2">
    <location>
        <position position="63"/>
    </location>
</feature>
<dbReference type="AlphaFoldDB" id="X1JXQ4"/>
<dbReference type="InterPro" id="IPR011054">
    <property type="entry name" value="Rudment_hybrid_motif"/>
</dbReference>
<accession>X1JXQ4</accession>
<dbReference type="EMBL" id="BARU01048826">
    <property type="protein sequence ID" value="GAH99471.1"/>
    <property type="molecule type" value="Genomic_DNA"/>
</dbReference>
<dbReference type="SUPFAM" id="SSF51246">
    <property type="entry name" value="Rudiment single hybrid motif"/>
    <property type="match status" value="1"/>
</dbReference>